<dbReference type="CDD" id="cd06782">
    <property type="entry name" value="cpPDZ_CPP-like"/>
    <property type="match status" value="1"/>
</dbReference>
<organism evidence="8 9">
    <name type="scientific">Gottschalkia acidurici (strain ATCC 7906 / DSM 604 / BCRC 14475 / CIP 104303 / KCTC 5404 / NCIMB 10678 / 9a)</name>
    <name type="common">Clostridium acidurici</name>
    <dbReference type="NCBI Taxonomy" id="1128398"/>
    <lineage>
        <taxon>Bacteria</taxon>
        <taxon>Bacillati</taxon>
        <taxon>Bacillota</taxon>
        <taxon>Tissierellia</taxon>
        <taxon>Tissierellales</taxon>
        <taxon>Gottschalkiaceae</taxon>
        <taxon>Gottschalkia</taxon>
    </lineage>
</organism>
<accession>K0AVE2</accession>
<dbReference type="Proteomes" id="UP000006094">
    <property type="component" value="Chromosome"/>
</dbReference>
<dbReference type="eggNOG" id="COG0793">
    <property type="taxonomic scope" value="Bacteria"/>
</dbReference>
<keyword evidence="4 5" id="KW-0720">Serine protease</keyword>
<dbReference type="InterPro" id="IPR029045">
    <property type="entry name" value="ClpP/crotonase-like_dom_sf"/>
</dbReference>
<dbReference type="KEGG" id="cad:Curi_c01690"/>
<dbReference type="PANTHER" id="PTHR32060">
    <property type="entry name" value="TAIL-SPECIFIC PROTEASE"/>
    <property type="match status" value="1"/>
</dbReference>
<evidence type="ECO:0000256" key="2">
    <source>
        <dbReference type="ARBA" id="ARBA00022670"/>
    </source>
</evidence>
<dbReference type="SUPFAM" id="SSF52096">
    <property type="entry name" value="ClpP/crotonase"/>
    <property type="match status" value="1"/>
</dbReference>
<dbReference type="Pfam" id="PF22694">
    <property type="entry name" value="CtpB_N-like"/>
    <property type="match status" value="1"/>
</dbReference>
<evidence type="ECO:0000256" key="1">
    <source>
        <dbReference type="ARBA" id="ARBA00009179"/>
    </source>
</evidence>
<dbReference type="InterPro" id="IPR055210">
    <property type="entry name" value="CtpA/B_N"/>
</dbReference>
<evidence type="ECO:0000259" key="7">
    <source>
        <dbReference type="PROSITE" id="PS50106"/>
    </source>
</evidence>
<keyword evidence="6" id="KW-0732">Signal</keyword>
<evidence type="ECO:0000313" key="9">
    <source>
        <dbReference type="Proteomes" id="UP000006094"/>
    </source>
</evidence>
<dbReference type="SMART" id="SM00228">
    <property type="entry name" value="PDZ"/>
    <property type="match status" value="1"/>
</dbReference>
<reference evidence="8 9" key="1">
    <citation type="journal article" date="2012" name="PLoS ONE">
        <title>The purine-utilizing bacterium Clostridium acidurici 9a: a genome-guided metabolic reconsideration.</title>
        <authorList>
            <person name="Hartwich K."/>
            <person name="Poehlein A."/>
            <person name="Daniel R."/>
        </authorList>
    </citation>
    <scope>NUCLEOTIDE SEQUENCE [LARGE SCALE GENOMIC DNA]</scope>
    <source>
        <strain evidence="9">ATCC 7906 / DSM 604 / BCRC 14475 / CIP 104303 / KCTC 5404 / NCIMB 10678 / 9a</strain>
    </source>
</reference>
<dbReference type="InterPro" id="IPR005151">
    <property type="entry name" value="Tail-specific_protease"/>
</dbReference>
<dbReference type="Gene3D" id="3.30.750.44">
    <property type="match status" value="1"/>
</dbReference>
<dbReference type="HOGENOM" id="CLU_017295_3_2_9"/>
<dbReference type="AlphaFoldDB" id="K0AVE2"/>
<dbReference type="PROSITE" id="PS50106">
    <property type="entry name" value="PDZ"/>
    <property type="match status" value="1"/>
</dbReference>
<feature type="domain" description="PDZ" evidence="7">
    <location>
        <begin position="79"/>
        <end position="149"/>
    </location>
</feature>
<dbReference type="EMBL" id="CP003326">
    <property type="protein sequence ID" value="AFS77249.1"/>
    <property type="molecule type" value="Genomic_DNA"/>
</dbReference>
<keyword evidence="9" id="KW-1185">Reference proteome</keyword>
<dbReference type="STRING" id="1128398.Curi_c01690"/>
<sequence>MNKFSKRLSALALSGAIMFSTSVIKAEPALDLGYVDAMAQFVKDNYLYEITDEQLTEGAIKGLFYHLDPYSNYYTAEEYKKLEEQLTGEMQEAGIGVRVMEHSGYVKVIDVIKNSSSEKAGLKSEDIIVSVDGQSINGLPIDNIVALIKGEEGSKVKIGVVREGEKDTLNFDITRAKVIYNPIKSEVLDDNIGYIKIEEFNQHSFEEVSKALGEFESKGIYNVVFDVRDNPGGSLTEVINILRLIVPKGPIVHVKYSTGEEVTYKSFNESPKYKVSVMANKNSASASEIFAGAVKESGAGKVIGEKTYGKGSVQDIATLKDGGAVKLTIAEYFTPNRNKVNKVGIEPDILAEDDIMLKKAVEVLKNNK</sequence>
<keyword evidence="2 5" id="KW-0645">Protease</keyword>
<evidence type="ECO:0000256" key="3">
    <source>
        <dbReference type="ARBA" id="ARBA00022801"/>
    </source>
</evidence>
<dbReference type="CDD" id="cd07560">
    <property type="entry name" value="Peptidase_S41_CPP"/>
    <property type="match status" value="1"/>
</dbReference>
<dbReference type="Pfam" id="PF03572">
    <property type="entry name" value="Peptidase_S41"/>
    <property type="match status" value="1"/>
</dbReference>
<evidence type="ECO:0000313" key="8">
    <source>
        <dbReference type="EMBL" id="AFS77249.1"/>
    </source>
</evidence>
<dbReference type="InterPro" id="IPR001478">
    <property type="entry name" value="PDZ"/>
</dbReference>
<dbReference type="EC" id="3.4.21.102" evidence="8"/>
<evidence type="ECO:0000256" key="6">
    <source>
        <dbReference type="SAM" id="SignalP"/>
    </source>
</evidence>
<comment type="similarity">
    <text evidence="1 5">Belongs to the peptidase S41A family.</text>
</comment>
<dbReference type="InterPro" id="IPR004447">
    <property type="entry name" value="Peptidase_S41A"/>
</dbReference>
<dbReference type="GO" id="GO:0004252">
    <property type="term" value="F:serine-type endopeptidase activity"/>
    <property type="evidence" value="ECO:0007669"/>
    <property type="project" value="UniProtKB-EC"/>
</dbReference>
<dbReference type="OrthoDB" id="9812068at2"/>
<name>K0AVE2_GOTA9</name>
<keyword evidence="3 5" id="KW-0378">Hydrolase</keyword>
<evidence type="ECO:0000256" key="5">
    <source>
        <dbReference type="RuleBase" id="RU004404"/>
    </source>
</evidence>
<evidence type="ECO:0000256" key="4">
    <source>
        <dbReference type="ARBA" id="ARBA00022825"/>
    </source>
</evidence>
<dbReference type="RefSeq" id="WP_014966386.1">
    <property type="nucleotide sequence ID" value="NC_018664.1"/>
</dbReference>
<dbReference type="Gene3D" id="2.30.42.10">
    <property type="match status" value="1"/>
</dbReference>
<dbReference type="PANTHER" id="PTHR32060:SF22">
    <property type="entry name" value="CARBOXYL-TERMINAL-PROCESSING PEPTIDASE 3, CHLOROPLASTIC"/>
    <property type="match status" value="1"/>
</dbReference>
<protein>
    <submittedName>
        <fullName evidence="8">Carboxy-terminal processing protease CtpA</fullName>
        <ecNumber evidence="8">3.4.21.102</ecNumber>
    </submittedName>
</protein>
<dbReference type="Gene3D" id="3.90.226.10">
    <property type="entry name" value="2-enoyl-CoA Hydratase, Chain A, domain 1"/>
    <property type="match status" value="1"/>
</dbReference>
<dbReference type="InterPro" id="IPR036034">
    <property type="entry name" value="PDZ_sf"/>
</dbReference>
<proteinExistence type="inferred from homology"/>
<dbReference type="SMART" id="SM00245">
    <property type="entry name" value="TSPc"/>
    <property type="match status" value="1"/>
</dbReference>
<gene>
    <name evidence="8" type="primary">ctpA1</name>
    <name evidence="8" type="ordered locus">Curi_c01690</name>
</gene>
<dbReference type="GO" id="GO:0030288">
    <property type="term" value="C:outer membrane-bounded periplasmic space"/>
    <property type="evidence" value="ECO:0007669"/>
    <property type="project" value="TreeGrafter"/>
</dbReference>
<dbReference type="GO" id="GO:0006508">
    <property type="term" value="P:proteolysis"/>
    <property type="evidence" value="ECO:0007669"/>
    <property type="project" value="UniProtKB-KW"/>
</dbReference>
<dbReference type="GO" id="GO:0007165">
    <property type="term" value="P:signal transduction"/>
    <property type="evidence" value="ECO:0007669"/>
    <property type="project" value="TreeGrafter"/>
</dbReference>
<feature type="signal peptide" evidence="6">
    <location>
        <begin position="1"/>
        <end position="25"/>
    </location>
</feature>
<dbReference type="NCBIfam" id="TIGR00225">
    <property type="entry name" value="prc"/>
    <property type="match status" value="1"/>
</dbReference>
<dbReference type="Pfam" id="PF13180">
    <property type="entry name" value="PDZ_2"/>
    <property type="match status" value="1"/>
</dbReference>
<dbReference type="SUPFAM" id="SSF50156">
    <property type="entry name" value="PDZ domain-like"/>
    <property type="match status" value="1"/>
</dbReference>
<feature type="chain" id="PRO_5039397392" evidence="6">
    <location>
        <begin position="26"/>
        <end position="368"/>
    </location>
</feature>